<gene>
    <name evidence="1" type="ORF">ElyMa_001178000</name>
</gene>
<organism evidence="1 2">
    <name type="scientific">Elysia marginata</name>
    <dbReference type="NCBI Taxonomy" id="1093978"/>
    <lineage>
        <taxon>Eukaryota</taxon>
        <taxon>Metazoa</taxon>
        <taxon>Spiralia</taxon>
        <taxon>Lophotrochozoa</taxon>
        <taxon>Mollusca</taxon>
        <taxon>Gastropoda</taxon>
        <taxon>Heterobranchia</taxon>
        <taxon>Euthyneura</taxon>
        <taxon>Panpulmonata</taxon>
        <taxon>Sacoglossa</taxon>
        <taxon>Placobranchoidea</taxon>
        <taxon>Plakobranchidae</taxon>
        <taxon>Elysia</taxon>
    </lineage>
</organism>
<protein>
    <submittedName>
        <fullName evidence="1">Uncharacterized protein</fullName>
    </submittedName>
</protein>
<keyword evidence="2" id="KW-1185">Reference proteome</keyword>
<sequence>MECSYHRLYKRWSVLAPGLKLCPEIGRLGLTRPCLLQDKRLWRRRLNLTRLLDLMVNSRGWGAGDDHKVDSGKESRPRLRMFWFSESLRDVKLQRHAGRLDQSKLTT</sequence>
<proteinExistence type="predicted"/>
<comment type="caution">
    <text evidence="1">The sequence shown here is derived from an EMBL/GenBank/DDBJ whole genome shotgun (WGS) entry which is preliminary data.</text>
</comment>
<dbReference type="AlphaFoldDB" id="A0AAV4I1T6"/>
<dbReference type="EMBL" id="BMAT01002307">
    <property type="protein sequence ID" value="GFS04499.1"/>
    <property type="molecule type" value="Genomic_DNA"/>
</dbReference>
<dbReference type="Proteomes" id="UP000762676">
    <property type="component" value="Unassembled WGS sequence"/>
</dbReference>
<evidence type="ECO:0000313" key="1">
    <source>
        <dbReference type="EMBL" id="GFS04499.1"/>
    </source>
</evidence>
<evidence type="ECO:0000313" key="2">
    <source>
        <dbReference type="Proteomes" id="UP000762676"/>
    </source>
</evidence>
<name>A0AAV4I1T6_9GAST</name>
<accession>A0AAV4I1T6</accession>
<reference evidence="1 2" key="1">
    <citation type="journal article" date="2021" name="Elife">
        <title>Chloroplast acquisition without the gene transfer in kleptoplastic sea slugs, Plakobranchus ocellatus.</title>
        <authorList>
            <person name="Maeda T."/>
            <person name="Takahashi S."/>
            <person name="Yoshida T."/>
            <person name="Shimamura S."/>
            <person name="Takaki Y."/>
            <person name="Nagai Y."/>
            <person name="Toyoda A."/>
            <person name="Suzuki Y."/>
            <person name="Arimoto A."/>
            <person name="Ishii H."/>
            <person name="Satoh N."/>
            <person name="Nishiyama T."/>
            <person name="Hasebe M."/>
            <person name="Maruyama T."/>
            <person name="Minagawa J."/>
            <person name="Obokata J."/>
            <person name="Shigenobu S."/>
        </authorList>
    </citation>
    <scope>NUCLEOTIDE SEQUENCE [LARGE SCALE GENOMIC DNA]</scope>
</reference>